<organism evidence="2 3">
    <name type="scientific">Anthostomella pinea</name>
    <dbReference type="NCBI Taxonomy" id="933095"/>
    <lineage>
        <taxon>Eukaryota</taxon>
        <taxon>Fungi</taxon>
        <taxon>Dikarya</taxon>
        <taxon>Ascomycota</taxon>
        <taxon>Pezizomycotina</taxon>
        <taxon>Sordariomycetes</taxon>
        <taxon>Xylariomycetidae</taxon>
        <taxon>Xylariales</taxon>
        <taxon>Xylariaceae</taxon>
        <taxon>Anthostomella</taxon>
    </lineage>
</organism>
<comment type="caution">
    <text evidence="2">The sequence shown here is derived from an EMBL/GenBank/DDBJ whole genome shotgun (WGS) entry which is preliminary data.</text>
</comment>
<dbReference type="Proteomes" id="UP001295740">
    <property type="component" value="Unassembled WGS sequence"/>
</dbReference>
<keyword evidence="1" id="KW-0732">Signal</keyword>
<dbReference type="AlphaFoldDB" id="A0AAI8YLU3"/>
<gene>
    <name evidence="2" type="ORF">KHLLAP_LOCUS9922</name>
</gene>
<accession>A0AAI8YLU3</accession>
<feature type="chain" id="PRO_5042584476" evidence="1">
    <location>
        <begin position="30"/>
        <end position="254"/>
    </location>
</feature>
<feature type="signal peptide" evidence="1">
    <location>
        <begin position="1"/>
        <end position="29"/>
    </location>
</feature>
<evidence type="ECO:0000313" key="3">
    <source>
        <dbReference type="Proteomes" id="UP001295740"/>
    </source>
</evidence>
<protein>
    <submittedName>
        <fullName evidence="2">Uu.00g144800.m01.CDS01</fullName>
    </submittedName>
</protein>
<evidence type="ECO:0000256" key="1">
    <source>
        <dbReference type="SAM" id="SignalP"/>
    </source>
</evidence>
<keyword evidence="3" id="KW-1185">Reference proteome</keyword>
<evidence type="ECO:0000313" key="2">
    <source>
        <dbReference type="EMBL" id="CAJ2509454.1"/>
    </source>
</evidence>
<dbReference type="SUPFAM" id="SSF56112">
    <property type="entry name" value="Protein kinase-like (PK-like)"/>
    <property type="match status" value="1"/>
</dbReference>
<sequence length="254" mass="28899">MAWQTIRRALWSFLLFVTLLLLAFPSALTELIITSIRIEHIKDNTPIDEYRFENAEVLGFQRAYPVDPWRSGNNVSSQSYRDWKKVVVDLPRLPLGNWNTAEIGLKPDTLLEVSNPWHPMSIEYVDFVKVRSLKNVSTVQRTRADVVQVVSHPFFETPVVMKIASFPSDLAIQAMEREIGIYQLLENTDIAPRFLGHVTEDGRVIGFLIEYIADARTAAAVWSDEFSSISSSPQETNPHVLERDFAFFEGVTVG</sequence>
<proteinExistence type="predicted"/>
<dbReference type="EMBL" id="CAUWAG010000012">
    <property type="protein sequence ID" value="CAJ2509454.1"/>
    <property type="molecule type" value="Genomic_DNA"/>
</dbReference>
<dbReference type="InterPro" id="IPR011009">
    <property type="entry name" value="Kinase-like_dom_sf"/>
</dbReference>
<reference evidence="2" key="1">
    <citation type="submission" date="2023-10" db="EMBL/GenBank/DDBJ databases">
        <authorList>
            <person name="Hackl T."/>
        </authorList>
    </citation>
    <scope>NUCLEOTIDE SEQUENCE</scope>
</reference>
<name>A0AAI8YLU3_9PEZI</name>